<feature type="region of interest" description="Disordered" evidence="1">
    <location>
        <begin position="1"/>
        <end position="106"/>
    </location>
</feature>
<dbReference type="AlphaFoldDB" id="A0A433CXV9"/>
<proteinExistence type="predicted"/>
<dbReference type="InterPro" id="IPR057934">
    <property type="entry name" value="KOW_Spt5_7"/>
</dbReference>
<evidence type="ECO:0000256" key="1">
    <source>
        <dbReference type="SAM" id="MobiDB-lite"/>
    </source>
</evidence>
<feature type="domain" description="Spt5 KOW" evidence="2">
    <location>
        <begin position="203"/>
        <end position="253"/>
    </location>
</feature>
<evidence type="ECO:0000313" key="4">
    <source>
        <dbReference type="Proteomes" id="UP000268093"/>
    </source>
</evidence>
<feature type="compositionally biased region" description="Pro residues" evidence="1">
    <location>
        <begin position="62"/>
        <end position="72"/>
    </location>
</feature>
<evidence type="ECO:0000259" key="2">
    <source>
        <dbReference type="Pfam" id="PF23287"/>
    </source>
</evidence>
<evidence type="ECO:0000313" key="3">
    <source>
        <dbReference type="EMBL" id="RUP43415.1"/>
    </source>
</evidence>
<dbReference type="Pfam" id="PF23287">
    <property type="entry name" value="KOW7_SPT5"/>
    <property type="match status" value="1"/>
</dbReference>
<comment type="caution">
    <text evidence="3">The sequence shown here is derived from an EMBL/GenBank/DDBJ whole genome shotgun (WGS) entry which is preliminary data.</text>
</comment>
<protein>
    <recommendedName>
        <fullName evidence="2">Spt5 KOW domain-containing protein</fullName>
    </recommendedName>
</protein>
<gene>
    <name evidence="3" type="ORF">BC936DRAFT_137214</name>
</gene>
<feature type="compositionally biased region" description="Pro residues" evidence="1">
    <location>
        <begin position="84"/>
        <end position="98"/>
    </location>
</feature>
<dbReference type="Proteomes" id="UP000268093">
    <property type="component" value="Unassembled WGS sequence"/>
</dbReference>
<accession>A0A433CXV9</accession>
<sequence length="260" mass="27840">MDGAPKKTTMGGPGRVGRLDLIRRRPLVVPRRLGTPAPHTLSAPTPYDSAPTPAASSLVPATPAPNTAPTPAPQHLTAHAVAPTPGPMSAPTPGPLSAPTPGHFFPSTPGAMHFPQTPFVSGGGEYSVVEERANEVEDWPMHDIEVRVIRHRRTGTSYQGGAHDGHTGQVLRVDNSRRTCRVQLLGGQLSVLESIGWDYLEPVRPGKKENVKVITGEFRGQLGQLFGTDNHDGIVKLKEASEFKIMGMVHLAKYVGDEEV</sequence>
<organism evidence="3 4">
    <name type="scientific">Jimgerdemannia flammicorona</name>
    <dbReference type="NCBI Taxonomy" id="994334"/>
    <lineage>
        <taxon>Eukaryota</taxon>
        <taxon>Fungi</taxon>
        <taxon>Fungi incertae sedis</taxon>
        <taxon>Mucoromycota</taxon>
        <taxon>Mucoromycotina</taxon>
        <taxon>Endogonomycetes</taxon>
        <taxon>Endogonales</taxon>
        <taxon>Endogonaceae</taxon>
        <taxon>Jimgerdemannia</taxon>
    </lineage>
</organism>
<dbReference type="OrthoDB" id="28901at2759"/>
<keyword evidence="4" id="KW-1185">Reference proteome</keyword>
<reference evidence="3 4" key="1">
    <citation type="journal article" date="2018" name="New Phytol.">
        <title>Phylogenomics of Endogonaceae and evolution of mycorrhizas within Mucoromycota.</title>
        <authorList>
            <person name="Chang Y."/>
            <person name="Desiro A."/>
            <person name="Na H."/>
            <person name="Sandor L."/>
            <person name="Lipzen A."/>
            <person name="Clum A."/>
            <person name="Barry K."/>
            <person name="Grigoriev I.V."/>
            <person name="Martin F.M."/>
            <person name="Stajich J.E."/>
            <person name="Smith M.E."/>
            <person name="Bonito G."/>
            <person name="Spatafora J.W."/>
        </authorList>
    </citation>
    <scope>NUCLEOTIDE SEQUENCE [LARGE SCALE GENOMIC DNA]</scope>
    <source>
        <strain evidence="3 4">GMNB39</strain>
    </source>
</reference>
<name>A0A433CXV9_9FUNG</name>
<dbReference type="CDD" id="cd06086">
    <property type="entry name" value="KOW_Spt5_6"/>
    <property type="match status" value="1"/>
</dbReference>
<dbReference type="EMBL" id="RBNI01011057">
    <property type="protein sequence ID" value="RUP43415.1"/>
    <property type="molecule type" value="Genomic_DNA"/>
</dbReference>